<reference evidence="6 7" key="1">
    <citation type="submission" date="2015-06" db="EMBL/GenBank/DDBJ databases">
        <title>Draft genome sequence of an Alphaproteobacteria species associated to the Mediterranean sponge Oscarella lobularis.</title>
        <authorList>
            <person name="Jourda C."/>
            <person name="Santini S."/>
            <person name="Claverie J.-M."/>
        </authorList>
    </citation>
    <scope>NUCLEOTIDE SEQUENCE [LARGE SCALE GENOMIC DNA]</scope>
    <source>
        <strain evidence="6">IGS</strain>
    </source>
</reference>
<dbReference type="AlphaFoldDB" id="A0A0J9ED24"/>
<dbReference type="SMART" id="SM00346">
    <property type="entry name" value="HTH_ICLR"/>
    <property type="match status" value="1"/>
</dbReference>
<evidence type="ECO:0000259" key="5">
    <source>
        <dbReference type="PROSITE" id="PS51078"/>
    </source>
</evidence>
<dbReference type="SUPFAM" id="SSF46785">
    <property type="entry name" value="Winged helix' DNA-binding domain"/>
    <property type="match status" value="1"/>
</dbReference>
<keyword evidence="1" id="KW-0805">Transcription regulation</keyword>
<dbReference type="STRING" id="1675527.AIOL_004601"/>
<feature type="domain" description="IclR-ED" evidence="5">
    <location>
        <begin position="68"/>
        <end position="246"/>
    </location>
</feature>
<dbReference type="GO" id="GO:0003677">
    <property type="term" value="F:DNA binding"/>
    <property type="evidence" value="ECO:0007669"/>
    <property type="project" value="UniProtKB-KW"/>
</dbReference>
<name>A0A0J9ED24_9RHOB</name>
<dbReference type="Gene3D" id="3.30.450.40">
    <property type="match status" value="1"/>
</dbReference>
<proteinExistence type="predicted"/>
<dbReference type="PANTHER" id="PTHR30136:SF35">
    <property type="entry name" value="HTH-TYPE TRANSCRIPTIONAL REGULATOR RV1719"/>
    <property type="match status" value="1"/>
</dbReference>
<gene>
    <name evidence="6" type="ORF">AIOL_004601</name>
</gene>
<accession>A0A0J9ED24</accession>
<dbReference type="OrthoDB" id="6057486at2"/>
<keyword evidence="7" id="KW-1185">Reference proteome</keyword>
<evidence type="ECO:0000256" key="1">
    <source>
        <dbReference type="ARBA" id="ARBA00023015"/>
    </source>
</evidence>
<evidence type="ECO:0000259" key="4">
    <source>
        <dbReference type="PROSITE" id="PS51077"/>
    </source>
</evidence>
<keyword evidence="3" id="KW-0804">Transcription</keyword>
<dbReference type="InterPro" id="IPR050707">
    <property type="entry name" value="HTH_MetabolicPath_Reg"/>
</dbReference>
<protein>
    <submittedName>
        <fullName evidence="6">Pca regulon regulatory protein PcaR</fullName>
    </submittedName>
</protein>
<organism evidence="6 7">
    <name type="scientific">Candidatus Rhodobacter oscarellae</name>
    <dbReference type="NCBI Taxonomy" id="1675527"/>
    <lineage>
        <taxon>Bacteria</taxon>
        <taxon>Pseudomonadati</taxon>
        <taxon>Pseudomonadota</taxon>
        <taxon>Alphaproteobacteria</taxon>
        <taxon>Rhodobacterales</taxon>
        <taxon>Rhodobacter group</taxon>
        <taxon>Rhodobacter</taxon>
    </lineage>
</organism>
<comment type="caution">
    <text evidence="6">The sequence shown here is derived from an EMBL/GenBank/DDBJ whole genome shotgun (WGS) entry which is preliminary data.</text>
</comment>
<dbReference type="PANTHER" id="PTHR30136">
    <property type="entry name" value="HELIX-TURN-HELIX TRANSCRIPTIONAL REGULATOR, ICLR FAMILY"/>
    <property type="match status" value="1"/>
</dbReference>
<evidence type="ECO:0000256" key="3">
    <source>
        <dbReference type="ARBA" id="ARBA00023163"/>
    </source>
</evidence>
<dbReference type="GO" id="GO:0003700">
    <property type="term" value="F:DNA-binding transcription factor activity"/>
    <property type="evidence" value="ECO:0007669"/>
    <property type="project" value="TreeGrafter"/>
</dbReference>
<dbReference type="PATRIC" id="fig|1675527.3.peg.4813"/>
<dbReference type="Pfam" id="PF09339">
    <property type="entry name" value="HTH_IclR"/>
    <property type="match status" value="1"/>
</dbReference>
<dbReference type="InterPro" id="IPR036390">
    <property type="entry name" value="WH_DNA-bd_sf"/>
</dbReference>
<dbReference type="InterPro" id="IPR036388">
    <property type="entry name" value="WH-like_DNA-bd_sf"/>
</dbReference>
<dbReference type="Proteomes" id="UP000037178">
    <property type="component" value="Unassembled WGS sequence"/>
</dbReference>
<sequence>MSTPLNNSILKGFDILALFTHEAHEISTATVTKKLGMNTATAHRFLMTLDRAGAIRSTRRGRFALGPRIEELGQITARRRTLAALVQPTLDALCGELGESIMACRLAQHGPSCIAYANSNRPISLQVREGALLPFHTTAQGYLWLAEMPEDERRERLESASFASLEKPDLAAVETRIQRVYAQGYATNEGDNEPDLGAVAVPVRNIDGQMVLSMSVFGMLRRFDGAFIDRARAALLDAAASVAPEL</sequence>
<dbReference type="InterPro" id="IPR005471">
    <property type="entry name" value="Tscrpt_reg_IclR_N"/>
</dbReference>
<dbReference type="GO" id="GO:0045892">
    <property type="term" value="P:negative regulation of DNA-templated transcription"/>
    <property type="evidence" value="ECO:0007669"/>
    <property type="project" value="TreeGrafter"/>
</dbReference>
<dbReference type="Pfam" id="PF01614">
    <property type="entry name" value="IclR_C"/>
    <property type="match status" value="1"/>
</dbReference>
<evidence type="ECO:0000313" key="7">
    <source>
        <dbReference type="Proteomes" id="UP000037178"/>
    </source>
</evidence>
<evidence type="ECO:0000313" key="6">
    <source>
        <dbReference type="EMBL" id="KMW59619.1"/>
    </source>
</evidence>
<dbReference type="RefSeq" id="WP_049645061.1">
    <property type="nucleotide sequence ID" value="NZ_LFTY01000002.1"/>
</dbReference>
<keyword evidence="2" id="KW-0238">DNA-binding</keyword>
<dbReference type="InterPro" id="IPR014757">
    <property type="entry name" value="Tscrpt_reg_IclR_C"/>
</dbReference>
<dbReference type="PROSITE" id="PS51078">
    <property type="entry name" value="ICLR_ED"/>
    <property type="match status" value="1"/>
</dbReference>
<feature type="domain" description="HTH iclR-type" evidence="4">
    <location>
        <begin position="6"/>
        <end position="67"/>
    </location>
</feature>
<dbReference type="PROSITE" id="PS51077">
    <property type="entry name" value="HTH_ICLR"/>
    <property type="match status" value="1"/>
</dbReference>
<dbReference type="InterPro" id="IPR029016">
    <property type="entry name" value="GAF-like_dom_sf"/>
</dbReference>
<dbReference type="EMBL" id="LFTY01000002">
    <property type="protein sequence ID" value="KMW59619.1"/>
    <property type="molecule type" value="Genomic_DNA"/>
</dbReference>
<dbReference type="Gene3D" id="1.10.10.10">
    <property type="entry name" value="Winged helix-like DNA-binding domain superfamily/Winged helix DNA-binding domain"/>
    <property type="match status" value="1"/>
</dbReference>
<evidence type="ECO:0000256" key="2">
    <source>
        <dbReference type="ARBA" id="ARBA00023125"/>
    </source>
</evidence>
<dbReference type="SUPFAM" id="SSF55781">
    <property type="entry name" value="GAF domain-like"/>
    <property type="match status" value="1"/>
</dbReference>